<dbReference type="Proteomes" id="UP000286208">
    <property type="component" value="Unassembled WGS sequence"/>
</dbReference>
<dbReference type="EMBL" id="RKLP01000011">
    <property type="protein sequence ID" value="RVW07829.1"/>
    <property type="molecule type" value="Genomic_DNA"/>
</dbReference>
<evidence type="ECO:0000313" key="1">
    <source>
        <dbReference type="EMBL" id="RVW07829.1"/>
    </source>
</evidence>
<gene>
    <name evidence="1" type="ORF">EGT67_20605</name>
</gene>
<comment type="caution">
    <text evidence="1">The sequence shown here is derived from an EMBL/GenBank/DDBJ whole genome shotgun (WGS) entry which is preliminary data.</text>
</comment>
<reference evidence="1 2" key="1">
    <citation type="submission" date="2018-11" db="EMBL/GenBank/DDBJ databases">
        <title>Rhodococcus spongicola sp. nov. and Rhodococcus xishaensis sp. nov. from marine sponges.</title>
        <authorList>
            <person name="Li L."/>
            <person name="Lin H.W."/>
        </authorList>
    </citation>
    <scope>NUCLEOTIDE SEQUENCE [LARGE SCALE GENOMIC DNA]</scope>
    <source>
        <strain evidence="1 2">CCTCC AB2014297</strain>
    </source>
</reference>
<dbReference type="PANTHER" id="PTHR30634:SF14">
    <property type="match status" value="1"/>
</dbReference>
<keyword evidence="2" id="KW-1185">Reference proteome</keyword>
<dbReference type="OrthoDB" id="9768066at2"/>
<dbReference type="RefSeq" id="WP_127917950.1">
    <property type="nucleotide sequence ID" value="NZ_RKLP01000011.1"/>
</dbReference>
<dbReference type="PANTHER" id="PTHR30634">
    <property type="entry name" value="OUTER MEMBRANE LOLAB LIPOPROTEIN INSERTION APPARATUS"/>
    <property type="match status" value="1"/>
</dbReference>
<dbReference type="Pfam" id="PF18934">
    <property type="entry name" value="DUF5682"/>
    <property type="match status" value="1"/>
</dbReference>
<dbReference type="AlphaFoldDB" id="A0A3S3E800"/>
<sequence>MTAATPGAQVRVFGIRHHGPGSARAVLRALDAFEPDTVLIEGPADADALVPLAADDQLRPPVALLGYAANEPARAAFWPLAVFSPEWQALRWAVYHDADVRFCDLPATLALAADREGDEAARPDPLTALAAAAGYDDFEQWWDTVVESRNPGDEDDPVTAFDAITEAMAALREGVDLDDHTARREAHMRQVLRATIKAGALRIAVVCGAMHAPALAGRLGPAAPDARLLRGLPKVKASLTWVPWTHSRLSVASGYGAGIVSPGWYEHLFTAPDDTVARWLTRVARVLRAEDLPVSSAHVIEATRLADTLAALRDRPLPGLAEVTEATRAVLCDGDELLLDLVTRRLVVGESLGEVPDSTPTVPLEADLQARSKSLRLKRSPTEKELSLDLRTDLDRQRSQLLHRLRLIEVEWAAPTQSTVRSTGTFRETWKLCWRPELAVAVVEAARWGTTVATAADAVVRDRAARPDVTLAEVTGLLERALLADLRDTVADLLDAVDTAAALDHDVAHLMAALPALVRTLRYGDVRGTDLSALDRVVDALLVRICAGLPAAVTGLDADAADALRGALDDVHAAVTLRDDPASTDRWLDTLTTLAGRGDVDGLLTGRTVRLLRDVGRLDTADTTARVGRALSAGVAAAAKARWIDGFAGGSGLLLVHDRDLLALIDTWVSGLHADEFLDALPALRRTFGGFGPAERRTLGEILRDGRRAAATDTALDTDRGGRALAATALILGIPA</sequence>
<name>A0A3S3E800_9NOCA</name>
<accession>A0A3S3E800</accession>
<dbReference type="InterPro" id="IPR050458">
    <property type="entry name" value="LolB"/>
</dbReference>
<evidence type="ECO:0000313" key="2">
    <source>
        <dbReference type="Proteomes" id="UP000286208"/>
    </source>
</evidence>
<proteinExistence type="predicted"/>
<protein>
    <submittedName>
        <fullName evidence="1">Uncharacterized protein</fullName>
    </submittedName>
</protein>
<dbReference type="InterPro" id="IPR043737">
    <property type="entry name" value="DUF5682"/>
</dbReference>
<organism evidence="1 2">
    <name type="scientific">Prescottella agglutinans</name>
    <dbReference type="NCBI Taxonomy" id="1644129"/>
    <lineage>
        <taxon>Bacteria</taxon>
        <taxon>Bacillati</taxon>
        <taxon>Actinomycetota</taxon>
        <taxon>Actinomycetes</taxon>
        <taxon>Mycobacteriales</taxon>
        <taxon>Nocardiaceae</taxon>
        <taxon>Prescottella</taxon>
    </lineage>
</organism>